<sequence>QTGAGVMDGTPHYDSVVQLRKVSHLLSPIHTQQRNGSVSSYHLDGVHNDMSPVCWSPGEHESPEGK</sequence>
<feature type="non-terminal residue" evidence="1">
    <location>
        <position position="1"/>
    </location>
</feature>
<feature type="non-terminal residue" evidence="1">
    <location>
        <position position="66"/>
    </location>
</feature>
<evidence type="ECO:0000313" key="2">
    <source>
        <dbReference type="Proteomes" id="UP001529510"/>
    </source>
</evidence>
<name>A0ABD0R1I5_CIRMR</name>
<dbReference type="Proteomes" id="UP001529510">
    <property type="component" value="Unassembled WGS sequence"/>
</dbReference>
<dbReference type="AlphaFoldDB" id="A0ABD0R1I5"/>
<evidence type="ECO:0000313" key="1">
    <source>
        <dbReference type="EMBL" id="KAL0191847.1"/>
    </source>
</evidence>
<keyword evidence="2" id="KW-1185">Reference proteome</keyword>
<comment type="caution">
    <text evidence="1">The sequence shown here is derived from an EMBL/GenBank/DDBJ whole genome shotgun (WGS) entry which is preliminary data.</text>
</comment>
<dbReference type="EMBL" id="JAMKFB020000006">
    <property type="protein sequence ID" value="KAL0191847.1"/>
    <property type="molecule type" value="Genomic_DNA"/>
</dbReference>
<organism evidence="1 2">
    <name type="scientific">Cirrhinus mrigala</name>
    <name type="common">Mrigala</name>
    <dbReference type="NCBI Taxonomy" id="683832"/>
    <lineage>
        <taxon>Eukaryota</taxon>
        <taxon>Metazoa</taxon>
        <taxon>Chordata</taxon>
        <taxon>Craniata</taxon>
        <taxon>Vertebrata</taxon>
        <taxon>Euteleostomi</taxon>
        <taxon>Actinopterygii</taxon>
        <taxon>Neopterygii</taxon>
        <taxon>Teleostei</taxon>
        <taxon>Ostariophysi</taxon>
        <taxon>Cypriniformes</taxon>
        <taxon>Cyprinidae</taxon>
        <taxon>Labeoninae</taxon>
        <taxon>Labeonini</taxon>
        <taxon>Cirrhinus</taxon>
    </lineage>
</organism>
<accession>A0ABD0R1I5</accession>
<gene>
    <name evidence="1" type="ORF">M9458_014545</name>
</gene>
<reference evidence="1 2" key="1">
    <citation type="submission" date="2024-05" db="EMBL/GenBank/DDBJ databases">
        <title>Genome sequencing and assembly of Indian major carp, Cirrhinus mrigala (Hamilton, 1822).</title>
        <authorList>
            <person name="Mohindra V."/>
            <person name="Chowdhury L.M."/>
            <person name="Lal K."/>
            <person name="Jena J.K."/>
        </authorList>
    </citation>
    <scope>NUCLEOTIDE SEQUENCE [LARGE SCALE GENOMIC DNA]</scope>
    <source>
        <strain evidence="1">CM1030</strain>
        <tissue evidence="1">Blood</tissue>
    </source>
</reference>
<protein>
    <submittedName>
        <fullName evidence="1">Uncharacterized protein</fullName>
    </submittedName>
</protein>
<proteinExistence type="predicted"/>